<proteinExistence type="predicted"/>
<evidence type="ECO:0000313" key="2">
    <source>
        <dbReference type="EMBL" id="MDP4299486.1"/>
    </source>
</evidence>
<feature type="region of interest" description="Disordered" evidence="1">
    <location>
        <begin position="34"/>
        <end position="59"/>
    </location>
</feature>
<keyword evidence="3" id="KW-1185">Reference proteome</keyword>
<reference evidence="2 3" key="1">
    <citation type="submission" date="2023-08" db="EMBL/GenBank/DDBJ databases">
        <authorList>
            <person name="Roldan D.M."/>
            <person name="Menes R.J."/>
        </authorList>
    </citation>
    <scope>NUCLEOTIDE SEQUENCE [LARGE SCALE GENOMIC DNA]</scope>
    <source>
        <strain evidence="2 3">CCM 2812</strain>
    </source>
</reference>
<protein>
    <submittedName>
        <fullName evidence="2">DUF1499 domain-containing protein</fullName>
    </submittedName>
</protein>
<accession>A0ABT9FZA7</accession>
<dbReference type="EMBL" id="JAUZEE010000001">
    <property type="protein sequence ID" value="MDP4299486.1"/>
    <property type="molecule type" value="Genomic_DNA"/>
</dbReference>
<organism evidence="2 3">
    <name type="scientific">Leptothrix discophora</name>
    <dbReference type="NCBI Taxonomy" id="89"/>
    <lineage>
        <taxon>Bacteria</taxon>
        <taxon>Pseudomonadati</taxon>
        <taxon>Pseudomonadota</taxon>
        <taxon>Betaproteobacteria</taxon>
        <taxon>Burkholderiales</taxon>
        <taxon>Sphaerotilaceae</taxon>
        <taxon>Leptothrix</taxon>
    </lineage>
</organism>
<evidence type="ECO:0000256" key="1">
    <source>
        <dbReference type="SAM" id="MobiDB-lite"/>
    </source>
</evidence>
<dbReference type="PANTHER" id="PTHR34801:SF6">
    <property type="entry name" value="SLL1620 PROTEIN"/>
    <property type="match status" value="1"/>
</dbReference>
<evidence type="ECO:0000313" key="3">
    <source>
        <dbReference type="Proteomes" id="UP001235760"/>
    </source>
</evidence>
<dbReference type="RefSeq" id="WP_305748034.1">
    <property type="nucleotide sequence ID" value="NZ_JAUZEE010000001.1"/>
</dbReference>
<comment type="caution">
    <text evidence="2">The sequence shown here is derived from an EMBL/GenBank/DDBJ whole genome shotgun (WGS) entry which is preliminary data.</text>
</comment>
<name>A0ABT9FZA7_LEPDI</name>
<dbReference type="PANTHER" id="PTHR34801">
    <property type="entry name" value="EXPRESSED PROTEIN"/>
    <property type="match status" value="1"/>
</dbReference>
<dbReference type="PIRSF" id="PIRSF026426">
    <property type="entry name" value="DUF1499"/>
    <property type="match status" value="1"/>
</dbReference>
<dbReference type="InterPro" id="IPR010865">
    <property type="entry name" value="DUF1499"/>
</dbReference>
<gene>
    <name evidence="2" type="ORF">Q8X39_02460</name>
</gene>
<dbReference type="Pfam" id="PF07386">
    <property type="entry name" value="DUF1499"/>
    <property type="match status" value="1"/>
</dbReference>
<sequence length="161" mass="17436">MALLLRLVLAMLALAGLVLVAARLGAFSGRPPTDLGVREGRLKPPSNTPNSVSSQADLYPDHPQRAHARIDPYSLRGSPAAAMAGWAARIAAQPGARVVEQRDDYLRAEFTTPWMRYVDDLELWADPAAGVIHVRSASRLGHGDLGLNRRRVEALRTGSQP</sequence>
<dbReference type="Proteomes" id="UP001235760">
    <property type="component" value="Unassembled WGS sequence"/>
</dbReference>